<proteinExistence type="predicted"/>
<evidence type="ECO:0000313" key="1">
    <source>
        <dbReference type="EMBL" id="WMX44991.1"/>
    </source>
</evidence>
<sequence length="148" mass="16012">MSLHDGTTQRPLGYWLKHIDGALEASMARLFAADSLTRRGWQVLNTVAQGPASLAGLDKALAPFLSADEPTVRPYVDDLAGRGWAHVTGDGTVTLTEEGRRAHERIAEQVGALRARVTESLSPEEYGMLVGLLQRVAAHLDAEEPRAD</sequence>
<reference evidence="1 2" key="1">
    <citation type="submission" date="2023-09" db="EMBL/GenBank/DDBJ databases">
        <title>Complete genome of Streptomyces roseicoloratus T14.</title>
        <authorList>
            <person name="Bashizi T."/>
            <person name="Kim M.-J."/>
            <person name="Lee G."/>
            <person name="Tagele S.B."/>
            <person name="Shin J.-H."/>
        </authorList>
    </citation>
    <scope>NUCLEOTIDE SEQUENCE [LARGE SCALE GENOMIC DNA]</scope>
    <source>
        <strain evidence="1 2">T14</strain>
    </source>
</reference>
<dbReference type="SUPFAM" id="SSF46785">
    <property type="entry name" value="Winged helix' DNA-binding domain"/>
    <property type="match status" value="1"/>
</dbReference>
<dbReference type="InterPro" id="IPR036390">
    <property type="entry name" value="WH_DNA-bd_sf"/>
</dbReference>
<dbReference type="Proteomes" id="UP001250858">
    <property type="component" value="Chromosome"/>
</dbReference>
<dbReference type="InterPro" id="IPR036388">
    <property type="entry name" value="WH-like_DNA-bd_sf"/>
</dbReference>
<gene>
    <name evidence="1" type="ORF">RGF97_09190</name>
</gene>
<protein>
    <submittedName>
        <fullName evidence="1">MarR family transcriptional regulator</fullName>
    </submittedName>
</protein>
<organism evidence="1 2">
    <name type="scientific">Streptomyces roseicoloratus</name>
    <dbReference type="NCBI Taxonomy" id="2508722"/>
    <lineage>
        <taxon>Bacteria</taxon>
        <taxon>Bacillati</taxon>
        <taxon>Actinomycetota</taxon>
        <taxon>Actinomycetes</taxon>
        <taxon>Kitasatosporales</taxon>
        <taxon>Streptomycetaceae</taxon>
        <taxon>Streptomyces</taxon>
    </lineage>
</organism>
<dbReference type="Gene3D" id="1.10.10.10">
    <property type="entry name" value="Winged helix-like DNA-binding domain superfamily/Winged helix DNA-binding domain"/>
    <property type="match status" value="1"/>
</dbReference>
<accession>A0ABY9RS45</accession>
<dbReference type="EMBL" id="CP133762">
    <property type="protein sequence ID" value="WMX44991.1"/>
    <property type="molecule type" value="Genomic_DNA"/>
</dbReference>
<evidence type="ECO:0000313" key="2">
    <source>
        <dbReference type="Proteomes" id="UP001250858"/>
    </source>
</evidence>
<keyword evidence="2" id="KW-1185">Reference proteome</keyword>
<dbReference type="RefSeq" id="WP_128984678.1">
    <property type="nucleotide sequence ID" value="NZ_CP133762.1"/>
</dbReference>
<name>A0ABY9RS45_9ACTN</name>